<dbReference type="Pfam" id="PF00650">
    <property type="entry name" value="CRAL_TRIO"/>
    <property type="match status" value="1"/>
</dbReference>
<dbReference type="AlphaFoldDB" id="A0A7I8V8G3"/>
<gene>
    <name evidence="2" type="ORF">DGYR_LOCUS1750</name>
</gene>
<dbReference type="InterPro" id="IPR001251">
    <property type="entry name" value="CRAL-TRIO_dom"/>
</dbReference>
<dbReference type="Gene3D" id="3.40.525.10">
    <property type="entry name" value="CRAL-TRIO lipid binding domain"/>
    <property type="match status" value="1"/>
</dbReference>
<accession>A0A7I8V8G3</accession>
<dbReference type="OrthoDB" id="75724at2759"/>
<dbReference type="CDD" id="cd00170">
    <property type="entry name" value="SEC14"/>
    <property type="match status" value="1"/>
</dbReference>
<dbReference type="PANTHER" id="PTHR10174">
    <property type="entry name" value="ALPHA-TOCOPHEROL TRANSFER PROTEIN-RELATED"/>
    <property type="match status" value="1"/>
</dbReference>
<keyword evidence="3" id="KW-1185">Reference proteome</keyword>
<feature type="domain" description="CRAL-TRIO" evidence="1">
    <location>
        <begin position="97"/>
        <end position="266"/>
    </location>
</feature>
<proteinExistence type="predicted"/>
<dbReference type="PROSITE" id="PS50191">
    <property type="entry name" value="CRAL_TRIO"/>
    <property type="match status" value="1"/>
</dbReference>
<dbReference type="SUPFAM" id="SSF52087">
    <property type="entry name" value="CRAL/TRIO domain"/>
    <property type="match status" value="1"/>
</dbReference>
<name>A0A7I8V8G3_9ANNE</name>
<evidence type="ECO:0000313" key="2">
    <source>
        <dbReference type="EMBL" id="CAD5112641.1"/>
    </source>
</evidence>
<dbReference type="Proteomes" id="UP000549394">
    <property type="component" value="Unassembled WGS sequence"/>
</dbReference>
<dbReference type="Gene3D" id="1.10.8.20">
    <property type="entry name" value="N-terminal domain of phosphatidylinositol transfer protein sec14p"/>
    <property type="match status" value="1"/>
</dbReference>
<dbReference type="SMART" id="SM00516">
    <property type="entry name" value="SEC14"/>
    <property type="match status" value="1"/>
</dbReference>
<organism evidence="2 3">
    <name type="scientific">Dimorphilus gyrociliatus</name>
    <dbReference type="NCBI Taxonomy" id="2664684"/>
    <lineage>
        <taxon>Eukaryota</taxon>
        <taxon>Metazoa</taxon>
        <taxon>Spiralia</taxon>
        <taxon>Lophotrochozoa</taxon>
        <taxon>Annelida</taxon>
        <taxon>Polychaeta</taxon>
        <taxon>Polychaeta incertae sedis</taxon>
        <taxon>Dinophilidae</taxon>
        <taxon>Dimorphilus</taxon>
    </lineage>
</organism>
<sequence length="315" mass="36995">MAECDYVCTLEDKYIKKAKDELNEIPSDRLSAVKALREWVNEQKHLTFNTDTLNLIRILRHSKFSQAKARETIENVAKFISKSRTYFSNLDAEDDKCQSMLRRGQLMLLPGYDDDGRKVMLYKLNMIPFDEYKRDYKFSVMVKVMNTVFISLMDDEMFQVNGVVMFFDMTGVTLKMISTFNDPESIKYHKDSQNAQVGRLKGFHYYNIGGLFEAMFSMYKPFMKQKHKERLRVHETLESIYRYIPKRMLPNEYLPDDYDGPRAGSLVEIGAQTADAILKKREKILDFTDPKHISYDESKKPSAEPLQHFRKLNID</sequence>
<dbReference type="InterPro" id="IPR036865">
    <property type="entry name" value="CRAL-TRIO_dom_sf"/>
</dbReference>
<dbReference type="SUPFAM" id="SSF46938">
    <property type="entry name" value="CRAL/TRIO N-terminal domain"/>
    <property type="match status" value="1"/>
</dbReference>
<evidence type="ECO:0000313" key="3">
    <source>
        <dbReference type="Proteomes" id="UP000549394"/>
    </source>
</evidence>
<evidence type="ECO:0000259" key="1">
    <source>
        <dbReference type="PROSITE" id="PS50191"/>
    </source>
</evidence>
<comment type="caution">
    <text evidence="2">The sequence shown here is derived from an EMBL/GenBank/DDBJ whole genome shotgun (WGS) entry which is preliminary data.</text>
</comment>
<dbReference type="PANTHER" id="PTHR10174:SF130">
    <property type="entry name" value="ALPHA-TOCOPHEROL TRANSFER PROTEIN-LIKE"/>
    <property type="match status" value="1"/>
</dbReference>
<dbReference type="InterPro" id="IPR036273">
    <property type="entry name" value="CRAL/TRIO_N_dom_sf"/>
</dbReference>
<dbReference type="GO" id="GO:0016020">
    <property type="term" value="C:membrane"/>
    <property type="evidence" value="ECO:0007669"/>
    <property type="project" value="TreeGrafter"/>
</dbReference>
<reference evidence="2 3" key="1">
    <citation type="submission" date="2020-08" db="EMBL/GenBank/DDBJ databases">
        <authorList>
            <person name="Hejnol A."/>
        </authorList>
    </citation>
    <scope>NUCLEOTIDE SEQUENCE [LARGE SCALE GENOMIC DNA]</scope>
</reference>
<dbReference type="GO" id="GO:1902936">
    <property type="term" value="F:phosphatidylinositol bisphosphate binding"/>
    <property type="evidence" value="ECO:0007669"/>
    <property type="project" value="TreeGrafter"/>
</dbReference>
<protein>
    <submittedName>
        <fullName evidence="2">DgyrCDS1855</fullName>
    </submittedName>
</protein>
<dbReference type="EMBL" id="CAJFCJ010000002">
    <property type="protein sequence ID" value="CAD5112641.1"/>
    <property type="molecule type" value="Genomic_DNA"/>
</dbReference>
<dbReference type="PRINTS" id="PR00180">
    <property type="entry name" value="CRETINALDHBP"/>
</dbReference>